<dbReference type="AlphaFoldDB" id="A0A074M7Q5"/>
<comment type="caution">
    <text evidence="1">The sequence shown here is derived from an EMBL/GenBank/DDBJ whole genome shotgun (WGS) entry which is preliminary data.</text>
</comment>
<proteinExistence type="predicted"/>
<sequence>MKKSTAVLSTLIALGIAGGLFLGVSKSGASSTPEQEAKQAVTRYLDAVKKGNVDEMMKSTIDKRFTDDATKRDVYESFKNDPVQTDKTKILSINKVDNTHLTATIRISTKGTGTHDLTIPVQKDGEQWKLVIDGQEVTKNND</sequence>
<dbReference type="OrthoDB" id="2382262at2"/>
<dbReference type="RefSeq" id="WP_038091561.1">
    <property type="nucleotide sequence ID" value="NZ_JMIR01000029.1"/>
</dbReference>
<accession>A0A074M7Q5</accession>
<dbReference type="eggNOG" id="ENOG5033IXU">
    <property type="taxonomic scope" value="Bacteria"/>
</dbReference>
<keyword evidence="2" id="KW-1185">Reference proteome</keyword>
<reference evidence="1 2" key="1">
    <citation type="journal article" date="2013" name="Int. J. Syst. Evol. Microbiol.">
        <title>Tumebacillus flagellatus sp. nov., an alpha-amylase/pullulanase-producing bacterium isolated from cassava wastewater.</title>
        <authorList>
            <person name="Wang Q."/>
            <person name="Xie N."/>
            <person name="Qin Y."/>
            <person name="Shen N."/>
            <person name="Zhu J."/>
            <person name="Mi H."/>
            <person name="Huang R."/>
        </authorList>
    </citation>
    <scope>NUCLEOTIDE SEQUENCE [LARGE SCALE GENOMIC DNA]</scope>
    <source>
        <strain evidence="1 2">GST4</strain>
    </source>
</reference>
<organism evidence="1 2">
    <name type="scientific">Tumebacillus flagellatus</name>
    <dbReference type="NCBI Taxonomy" id="1157490"/>
    <lineage>
        <taxon>Bacteria</taxon>
        <taxon>Bacillati</taxon>
        <taxon>Bacillota</taxon>
        <taxon>Bacilli</taxon>
        <taxon>Bacillales</taxon>
        <taxon>Alicyclobacillaceae</taxon>
        <taxon>Tumebacillus</taxon>
    </lineage>
</organism>
<evidence type="ECO:0000313" key="1">
    <source>
        <dbReference type="EMBL" id="KEO82017.1"/>
    </source>
</evidence>
<name>A0A074M7Q5_9BACL</name>
<dbReference type="Proteomes" id="UP000027931">
    <property type="component" value="Unassembled WGS sequence"/>
</dbReference>
<dbReference type="EMBL" id="JMIR01000029">
    <property type="protein sequence ID" value="KEO82017.1"/>
    <property type="molecule type" value="Genomic_DNA"/>
</dbReference>
<evidence type="ECO:0000313" key="2">
    <source>
        <dbReference type="Proteomes" id="UP000027931"/>
    </source>
</evidence>
<protein>
    <submittedName>
        <fullName evidence="1">Uncharacterized protein</fullName>
    </submittedName>
</protein>
<gene>
    <name evidence="1" type="ORF">EL26_17770</name>
</gene>